<organism evidence="3 4">
    <name type="scientific">Streptomyces chartreusis</name>
    <dbReference type="NCBI Taxonomy" id="1969"/>
    <lineage>
        <taxon>Bacteria</taxon>
        <taxon>Bacillati</taxon>
        <taxon>Actinomycetota</taxon>
        <taxon>Actinomycetes</taxon>
        <taxon>Kitasatosporales</taxon>
        <taxon>Streptomycetaceae</taxon>
        <taxon>Streptomyces</taxon>
    </lineage>
</organism>
<dbReference type="EMBL" id="CP056041">
    <property type="protein sequence ID" value="QKZ20671.1"/>
    <property type="molecule type" value="Genomic_DNA"/>
</dbReference>
<evidence type="ECO:0000313" key="4">
    <source>
        <dbReference type="Proteomes" id="UP000509418"/>
    </source>
</evidence>
<dbReference type="InterPro" id="IPR011006">
    <property type="entry name" value="CheY-like_superfamily"/>
</dbReference>
<evidence type="ECO:0000259" key="2">
    <source>
        <dbReference type="PROSITE" id="PS50921"/>
    </source>
</evidence>
<dbReference type="GO" id="GO:0003723">
    <property type="term" value="F:RNA binding"/>
    <property type="evidence" value="ECO:0007669"/>
    <property type="project" value="InterPro"/>
</dbReference>
<reference evidence="3 4" key="1">
    <citation type="submission" date="2020-06" db="EMBL/GenBank/DDBJ databases">
        <title>Genome mining for natural products.</title>
        <authorList>
            <person name="Zhang B."/>
            <person name="Shi J."/>
            <person name="Ge H."/>
        </authorList>
    </citation>
    <scope>NUCLEOTIDE SEQUENCE [LARGE SCALE GENOMIC DNA]</scope>
    <source>
        <strain evidence="3 4">NA02069</strain>
    </source>
</reference>
<dbReference type="SUPFAM" id="SSF52172">
    <property type="entry name" value="CheY-like"/>
    <property type="match status" value="1"/>
</dbReference>
<sequence length="132" mass="14230">MTDNKDLLDEIAALQREVEQLRHALVSHAVVDQAIGVLRAVHGLDGQESWDVLQRVSQNTNVKLREVAEDVLRWAASGRLPDGIDPALREAVTAVDPTLRRPVLAPGHRGPRGTARPAPSGAEQWADGAATP</sequence>
<dbReference type="InterPro" id="IPR036388">
    <property type="entry name" value="WH-like_DNA-bd_sf"/>
</dbReference>
<dbReference type="Proteomes" id="UP000509418">
    <property type="component" value="Chromosome"/>
</dbReference>
<protein>
    <submittedName>
        <fullName evidence="3">ANTAR domain-containing protein</fullName>
    </submittedName>
</protein>
<evidence type="ECO:0000256" key="1">
    <source>
        <dbReference type="SAM" id="MobiDB-lite"/>
    </source>
</evidence>
<feature type="domain" description="ANTAR" evidence="2">
    <location>
        <begin position="11"/>
        <end position="72"/>
    </location>
</feature>
<gene>
    <name evidence="3" type="ORF">HUT05_26990</name>
</gene>
<dbReference type="AlphaFoldDB" id="A0A7H8TAY2"/>
<dbReference type="Pfam" id="PF03861">
    <property type="entry name" value="ANTAR"/>
    <property type="match status" value="1"/>
</dbReference>
<dbReference type="SMART" id="SM01012">
    <property type="entry name" value="ANTAR"/>
    <property type="match status" value="1"/>
</dbReference>
<dbReference type="PROSITE" id="PS50921">
    <property type="entry name" value="ANTAR"/>
    <property type="match status" value="1"/>
</dbReference>
<dbReference type="InterPro" id="IPR005561">
    <property type="entry name" value="ANTAR"/>
</dbReference>
<evidence type="ECO:0000313" key="3">
    <source>
        <dbReference type="EMBL" id="QKZ20671.1"/>
    </source>
</evidence>
<feature type="region of interest" description="Disordered" evidence="1">
    <location>
        <begin position="99"/>
        <end position="132"/>
    </location>
</feature>
<keyword evidence="4" id="KW-1185">Reference proteome</keyword>
<name>A0A7H8TAY2_STRCX</name>
<dbReference type="Gene3D" id="1.10.10.10">
    <property type="entry name" value="Winged helix-like DNA-binding domain superfamily/Winged helix DNA-binding domain"/>
    <property type="match status" value="1"/>
</dbReference>
<dbReference type="RefSeq" id="WP_176576607.1">
    <property type="nucleotide sequence ID" value="NZ_CBDRGH010000009.1"/>
</dbReference>
<proteinExistence type="predicted"/>
<accession>A0A7H8TAY2</accession>